<dbReference type="AlphaFoldDB" id="A0A377M1W7"/>
<protein>
    <submittedName>
        <fullName evidence="1">Cupin 4 family protein</fullName>
    </submittedName>
</protein>
<sequence>MDYHLALNWPEFIERYWQKRPVVLKRGSAILSTLSRLTNWLAWPWKTKSTAAW</sequence>
<dbReference type="EMBL" id="UGJB01000004">
    <property type="protein sequence ID" value="STQ12617.1"/>
    <property type="molecule type" value="Genomic_DNA"/>
</dbReference>
<gene>
    <name evidence="1" type="ORF">NCTC10005_05410</name>
</gene>
<organism evidence="1 2">
    <name type="scientific">Enterobacter cloacae</name>
    <dbReference type="NCBI Taxonomy" id="550"/>
    <lineage>
        <taxon>Bacteria</taxon>
        <taxon>Pseudomonadati</taxon>
        <taxon>Pseudomonadota</taxon>
        <taxon>Gammaproteobacteria</taxon>
        <taxon>Enterobacterales</taxon>
        <taxon>Enterobacteriaceae</taxon>
        <taxon>Enterobacter</taxon>
        <taxon>Enterobacter cloacae complex</taxon>
    </lineage>
</organism>
<accession>A0A377M1W7</accession>
<name>A0A377M1W7_ENTCL</name>
<evidence type="ECO:0000313" key="2">
    <source>
        <dbReference type="Proteomes" id="UP000255106"/>
    </source>
</evidence>
<evidence type="ECO:0000313" key="1">
    <source>
        <dbReference type="EMBL" id="STQ12617.1"/>
    </source>
</evidence>
<reference evidence="1 2" key="1">
    <citation type="submission" date="2018-06" db="EMBL/GenBank/DDBJ databases">
        <authorList>
            <consortium name="Pathogen Informatics"/>
            <person name="Doyle S."/>
        </authorList>
    </citation>
    <scope>NUCLEOTIDE SEQUENCE [LARGE SCALE GENOMIC DNA]</scope>
    <source>
        <strain evidence="1 2">NCTC10005</strain>
    </source>
</reference>
<dbReference type="Proteomes" id="UP000255106">
    <property type="component" value="Unassembled WGS sequence"/>
</dbReference>
<proteinExistence type="predicted"/>